<reference evidence="2" key="1">
    <citation type="journal article" date="2019" name="Int. J. Syst. Evol. Microbiol.">
        <title>The Global Catalogue of Microorganisms (GCM) 10K type strain sequencing project: providing services to taxonomists for standard genome sequencing and annotation.</title>
        <authorList>
            <consortium name="The Broad Institute Genomics Platform"/>
            <consortium name="The Broad Institute Genome Sequencing Center for Infectious Disease"/>
            <person name="Wu L."/>
            <person name="Ma J."/>
        </authorList>
    </citation>
    <scope>NUCLEOTIDE SEQUENCE [LARGE SCALE GENOMIC DNA]</scope>
    <source>
        <strain evidence="2">KCTC 42423</strain>
    </source>
</reference>
<dbReference type="EMBL" id="JBHULX010000003">
    <property type="protein sequence ID" value="MFD2590175.1"/>
    <property type="molecule type" value="Genomic_DNA"/>
</dbReference>
<evidence type="ECO:0008006" key="3">
    <source>
        <dbReference type="Google" id="ProtNLM"/>
    </source>
</evidence>
<comment type="caution">
    <text evidence="1">The sequence shown here is derived from an EMBL/GenBank/DDBJ whole genome shotgun (WGS) entry which is preliminary data.</text>
</comment>
<name>A0ABW5N6L3_9FLAO</name>
<gene>
    <name evidence="1" type="ORF">ACFSTE_04985</name>
</gene>
<proteinExistence type="predicted"/>
<evidence type="ECO:0000313" key="2">
    <source>
        <dbReference type="Proteomes" id="UP001597459"/>
    </source>
</evidence>
<accession>A0ABW5N6L3</accession>
<evidence type="ECO:0000313" key="1">
    <source>
        <dbReference type="EMBL" id="MFD2590175.1"/>
    </source>
</evidence>
<dbReference type="Proteomes" id="UP001597459">
    <property type="component" value="Unassembled WGS sequence"/>
</dbReference>
<protein>
    <recommendedName>
        <fullName evidence="3">AhpC/TSA family protein</fullName>
    </recommendedName>
</protein>
<dbReference type="RefSeq" id="WP_176029677.1">
    <property type="nucleotide sequence ID" value="NZ_JBHSJV010000001.1"/>
</dbReference>
<sequence length="131" mass="15608">MKSIQNKADFSKLIETENKCIVFCFFNWSGYSVISKKIVEKWEKQYKREIILIDCSVIGPESYYPDWLRKQENGDWAKEGIMTIKKFSPKNRLHGYGEICWILNKKVVGFETIYDNFDLETLEKRTNTLFE</sequence>
<organism evidence="1 2">
    <name type="scientific">Aquimarina hainanensis</name>
    <dbReference type="NCBI Taxonomy" id="1578017"/>
    <lineage>
        <taxon>Bacteria</taxon>
        <taxon>Pseudomonadati</taxon>
        <taxon>Bacteroidota</taxon>
        <taxon>Flavobacteriia</taxon>
        <taxon>Flavobacteriales</taxon>
        <taxon>Flavobacteriaceae</taxon>
        <taxon>Aquimarina</taxon>
    </lineage>
</organism>
<keyword evidence="2" id="KW-1185">Reference proteome</keyword>